<reference evidence="1 2" key="1">
    <citation type="submission" date="2017-09" db="EMBL/GenBank/DDBJ databases">
        <title>Bacterial strain isolated from the female urinary microbiota.</title>
        <authorList>
            <person name="Thomas-White K."/>
            <person name="Kumar N."/>
            <person name="Forster S."/>
            <person name="Putonti C."/>
            <person name="Lawley T."/>
            <person name="Wolfe A.J."/>
        </authorList>
    </citation>
    <scope>NUCLEOTIDE SEQUENCE [LARGE SCALE GENOMIC DNA]</scope>
    <source>
        <strain evidence="1 2">UMB0115</strain>
    </source>
</reference>
<evidence type="ECO:0000313" key="1">
    <source>
        <dbReference type="EMBL" id="PMC60093.1"/>
    </source>
</evidence>
<dbReference type="AlphaFoldDB" id="A0A2N6SSN2"/>
<comment type="caution">
    <text evidence="1">The sequence shown here is derived from an EMBL/GenBank/DDBJ whole genome shotgun (WGS) entry which is preliminary data.</text>
</comment>
<sequence length="438" mass="51318">MVSNILFDEKDFRVFDSADSRNYFKEILQSYYSQNYRATIVLLYSFVIYDLFIKLQTMANEGDKKADEKLKEINTMIADDEKYSKVENEVVQFFKDNSPLYFDKFIEDIEYLKNCRNKCAHLKVNDNTLFVPSDYHARMLICSMYDHILSVKAPFITDLFSIAQADVEGYAESISEITQNGLDNSIKKSIVEKYLKRMTYDSFKKSYKTFIRLLLVSDAEECIKNIYGLYAFAFSMTDYAIKNGYNSLFTEDTIVDIFSKISVDILRDSSSRMNSLISIITSYPIIMDIVRENEEVFDYISKRVLNKPHGLILYRAFFPRESKSVYSYFKENTSVQETSYSKTIYETVKECDDFDLSEFAVIMAKAIPKYNGFCDADCFMSFFKEHLEELSTENINEVLKIYRGNDQCTNRLRHAADMEKINKYIKEHEEIEDVTDED</sequence>
<gene>
    <name evidence="1" type="ORF">CJ208_04490</name>
</gene>
<accession>A0A2N6SSN2</accession>
<organism evidence="1 2">
    <name type="scientific">Finegoldia magna</name>
    <name type="common">Peptostreptococcus magnus</name>
    <dbReference type="NCBI Taxonomy" id="1260"/>
    <lineage>
        <taxon>Bacteria</taxon>
        <taxon>Bacillati</taxon>
        <taxon>Bacillota</taxon>
        <taxon>Tissierellia</taxon>
        <taxon>Tissierellales</taxon>
        <taxon>Peptoniphilaceae</taxon>
        <taxon>Finegoldia</taxon>
    </lineage>
</organism>
<name>A0A2N6SSN2_FINMA</name>
<evidence type="ECO:0000313" key="2">
    <source>
        <dbReference type="Proteomes" id="UP000235723"/>
    </source>
</evidence>
<dbReference type="Proteomes" id="UP000235723">
    <property type="component" value="Unassembled WGS sequence"/>
</dbReference>
<proteinExistence type="predicted"/>
<dbReference type="EMBL" id="PNHD01000005">
    <property type="protein sequence ID" value="PMC60093.1"/>
    <property type="molecule type" value="Genomic_DNA"/>
</dbReference>
<protein>
    <submittedName>
        <fullName evidence="1">Uncharacterized protein</fullName>
    </submittedName>
</protein>